<dbReference type="Pfam" id="PF13462">
    <property type="entry name" value="Thioredoxin_4"/>
    <property type="match status" value="1"/>
</dbReference>
<evidence type="ECO:0000256" key="1">
    <source>
        <dbReference type="ARBA" id="ARBA00005791"/>
    </source>
</evidence>
<dbReference type="STRING" id="1802438.A2571_03435"/>
<keyword evidence="5" id="KW-0676">Redox-active center</keyword>
<comment type="similarity">
    <text evidence="1">Belongs to the thioredoxin family. DsbA subfamily.</text>
</comment>
<feature type="domain" description="Thioredoxin-like fold" evidence="7">
    <location>
        <begin position="54"/>
        <end position="201"/>
    </location>
</feature>
<dbReference type="PANTHER" id="PTHR13887">
    <property type="entry name" value="GLUTATHIONE S-TRANSFERASE KAPPA"/>
    <property type="match status" value="1"/>
</dbReference>
<protein>
    <recommendedName>
        <fullName evidence="7">Thioredoxin-like fold domain-containing protein</fullName>
    </recommendedName>
</protein>
<dbReference type="AlphaFoldDB" id="A0A1G2QCI6"/>
<dbReference type="GO" id="GO:0016491">
    <property type="term" value="F:oxidoreductase activity"/>
    <property type="evidence" value="ECO:0007669"/>
    <property type="project" value="UniProtKB-KW"/>
</dbReference>
<keyword evidence="2" id="KW-0732">Signal</keyword>
<evidence type="ECO:0000256" key="4">
    <source>
        <dbReference type="ARBA" id="ARBA00023157"/>
    </source>
</evidence>
<keyword evidence="6" id="KW-0812">Transmembrane</keyword>
<proteinExistence type="inferred from homology"/>
<dbReference type="PANTHER" id="PTHR13887:SF14">
    <property type="entry name" value="DISULFIDE BOND FORMATION PROTEIN D"/>
    <property type="match status" value="1"/>
</dbReference>
<dbReference type="Proteomes" id="UP000177043">
    <property type="component" value="Unassembled WGS sequence"/>
</dbReference>
<keyword evidence="4" id="KW-1015">Disulfide bond</keyword>
<evidence type="ECO:0000313" key="8">
    <source>
        <dbReference type="EMBL" id="OHA58280.1"/>
    </source>
</evidence>
<gene>
    <name evidence="8" type="ORF">A2571_03435</name>
</gene>
<accession>A0A1G2QCI6</accession>
<comment type="caution">
    <text evidence="8">The sequence shown here is derived from an EMBL/GenBank/DDBJ whole genome shotgun (WGS) entry which is preliminary data.</text>
</comment>
<dbReference type="InterPro" id="IPR036249">
    <property type="entry name" value="Thioredoxin-like_sf"/>
</dbReference>
<keyword evidence="6" id="KW-1133">Transmembrane helix</keyword>
<feature type="transmembrane region" description="Helical" evidence="6">
    <location>
        <begin position="12"/>
        <end position="31"/>
    </location>
</feature>
<evidence type="ECO:0000256" key="3">
    <source>
        <dbReference type="ARBA" id="ARBA00023002"/>
    </source>
</evidence>
<evidence type="ECO:0000256" key="2">
    <source>
        <dbReference type="ARBA" id="ARBA00022729"/>
    </source>
</evidence>
<evidence type="ECO:0000259" key="7">
    <source>
        <dbReference type="Pfam" id="PF13462"/>
    </source>
</evidence>
<reference evidence="8 9" key="1">
    <citation type="journal article" date="2016" name="Nat. Commun.">
        <title>Thousands of microbial genomes shed light on interconnected biogeochemical processes in an aquifer system.</title>
        <authorList>
            <person name="Anantharaman K."/>
            <person name="Brown C.T."/>
            <person name="Hug L.A."/>
            <person name="Sharon I."/>
            <person name="Castelle C.J."/>
            <person name="Probst A.J."/>
            <person name="Thomas B.C."/>
            <person name="Singh A."/>
            <person name="Wilkins M.J."/>
            <person name="Karaoz U."/>
            <person name="Brodie E.L."/>
            <person name="Williams K.H."/>
            <person name="Hubbard S.S."/>
            <person name="Banfield J.F."/>
        </authorList>
    </citation>
    <scope>NUCLEOTIDE SEQUENCE [LARGE SCALE GENOMIC DNA]</scope>
</reference>
<dbReference type="SUPFAM" id="SSF52833">
    <property type="entry name" value="Thioredoxin-like"/>
    <property type="match status" value="1"/>
</dbReference>
<evidence type="ECO:0000313" key="9">
    <source>
        <dbReference type="Proteomes" id="UP000177043"/>
    </source>
</evidence>
<evidence type="ECO:0000256" key="5">
    <source>
        <dbReference type="ARBA" id="ARBA00023284"/>
    </source>
</evidence>
<name>A0A1G2QCI6_9BACT</name>
<dbReference type="EMBL" id="MHTJ01000004">
    <property type="protein sequence ID" value="OHA58280.1"/>
    <property type="molecule type" value="Genomic_DNA"/>
</dbReference>
<sequence>MDEKKLPNLATPVAVVLAGIIIAGAIVYGNYNDKPAIAEGTDGFVAEKFISVDNTDHIRGNKEAQIAIVEYSDLECPFCKVFHQSMNELMTTDGEKIAWVYRHFPIDSLHPKAFNEAIASECAMMLGGHDAFWKYADEIFAITPSNNGLDPAQLPQIAQKIGLDASKFNTCLKDQATQSRVNGDYENGIDIGVDGTPFVLIAVKGGETYPIFKIDIKSIENKEVQDLAEKIFKLYEKNIKAVSGNN</sequence>
<keyword evidence="3" id="KW-0560">Oxidoreductase</keyword>
<dbReference type="Gene3D" id="3.40.30.10">
    <property type="entry name" value="Glutaredoxin"/>
    <property type="match status" value="1"/>
</dbReference>
<dbReference type="InterPro" id="IPR012336">
    <property type="entry name" value="Thioredoxin-like_fold"/>
</dbReference>
<evidence type="ECO:0000256" key="6">
    <source>
        <dbReference type="SAM" id="Phobius"/>
    </source>
</evidence>
<keyword evidence="6" id="KW-0472">Membrane</keyword>
<organism evidence="8 9">
    <name type="scientific">Candidatus Vogelbacteria bacterium RIFOXYD1_FULL_44_32</name>
    <dbReference type="NCBI Taxonomy" id="1802438"/>
    <lineage>
        <taxon>Bacteria</taxon>
        <taxon>Candidatus Vogeliibacteriota</taxon>
    </lineage>
</organism>